<evidence type="ECO:0000313" key="4">
    <source>
        <dbReference type="Proteomes" id="UP000094112"/>
    </source>
</evidence>
<proteinExistence type="predicted"/>
<organism evidence="3 4">
    <name type="scientific">Wickerhamomyces anomalus (strain ATCC 58044 / CBS 1984 / NCYC 433 / NRRL Y-366-8)</name>
    <name type="common">Yeast</name>
    <name type="synonym">Hansenula anomala</name>
    <dbReference type="NCBI Taxonomy" id="683960"/>
    <lineage>
        <taxon>Eukaryota</taxon>
        <taxon>Fungi</taxon>
        <taxon>Dikarya</taxon>
        <taxon>Ascomycota</taxon>
        <taxon>Saccharomycotina</taxon>
        <taxon>Saccharomycetes</taxon>
        <taxon>Phaffomycetales</taxon>
        <taxon>Wickerhamomycetaceae</taxon>
        <taxon>Wickerhamomyces</taxon>
    </lineage>
</organism>
<name>A0A1E3P634_WICAA</name>
<feature type="compositionally biased region" description="Low complexity" evidence="2">
    <location>
        <begin position="11"/>
        <end position="40"/>
    </location>
</feature>
<keyword evidence="1" id="KW-0175">Coiled coil</keyword>
<dbReference type="RefSeq" id="XP_019039921.1">
    <property type="nucleotide sequence ID" value="XM_019183149.1"/>
</dbReference>
<keyword evidence="4" id="KW-1185">Reference proteome</keyword>
<feature type="compositionally biased region" description="Low complexity" evidence="2">
    <location>
        <begin position="97"/>
        <end position="106"/>
    </location>
</feature>
<gene>
    <name evidence="3" type="ORF">WICANDRAFT_61280</name>
</gene>
<reference evidence="3 4" key="1">
    <citation type="journal article" date="2016" name="Proc. Natl. Acad. Sci. U.S.A.">
        <title>Comparative genomics of biotechnologically important yeasts.</title>
        <authorList>
            <person name="Riley R."/>
            <person name="Haridas S."/>
            <person name="Wolfe K.H."/>
            <person name="Lopes M.R."/>
            <person name="Hittinger C.T."/>
            <person name="Goeker M."/>
            <person name="Salamov A.A."/>
            <person name="Wisecaver J.H."/>
            <person name="Long T.M."/>
            <person name="Calvey C.H."/>
            <person name="Aerts A.L."/>
            <person name="Barry K.W."/>
            <person name="Choi C."/>
            <person name="Clum A."/>
            <person name="Coughlan A.Y."/>
            <person name="Deshpande S."/>
            <person name="Douglass A.P."/>
            <person name="Hanson S.J."/>
            <person name="Klenk H.-P."/>
            <person name="LaButti K.M."/>
            <person name="Lapidus A."/>
            <person name="Lindquist E.A."/>
            <person name="Lipzen A.M."/>
            <person name="Meier-Kolthoff J.P."/>
            <person name="Ohm R.A."/>
            <person name="Otillar R.P."/>
            <person name="Pangilinan J.L."/>
            <person name="Peng Y."/>
            <person name="Rokas A."/>
            <person name="Rosa C.A."/>
            <person name="Scheuner C."/>
            <person name="Sibirny A.A."/>
            <person name="Slot J.C."/>
            <person name="Stielow J.B."/>
            <person name="Sun H."/>
            <person name="Kurtzman C.P."/>
            <person name="Blackwell M."/>
            <person name="Grigoriev I.V."/>
            <person name="Jeffries T.W."/>
        </authorList>
    </citation>
    <scope>NUCLEOTIDE SEQUENCE [LARGE SCALE GENOMIC DNA]</scope>
    <source>
        <strain evidence="4">ATCC 58044 / CBS 1984 / NCYC 433 / NRRL Y-366-8</strain>
    </source>
</reference>
<dbReference type="EMBL" id="KV454209">
    <property type="protein sequence ID" value="ODQ60714.1"/>
    <property type="molecule type" value="Genomic_DNA"/>
</dbReference>
<accession>A0A1E3P634</accession>
<feature type="compositionally biased region" description="Basic residues" evidence="2">
    <location>
        <begin position="85"/>
        <end position="96"/>
    </location>
</feature>
<feature type="region of interest" description="Disordered" evidence="2">
    <location>
        <begin position="1"/>
        <end position="130"/>
    </location>
</feature>
<dbReference type="AlphaFoldDB" id="A0A1E3P634"/>
<evidence type="ECO:0000256" key="2">
    <source>
        <dbReference type="SAM" id="MobiDB-lite"/>
    </source>
</evidence>
<feature type="compositionally biased region" description="Basic residues" evidence="2">
    <location>
        <begin position="118"/>
        <end position="128"/>
    </location>
</feature>
<dbReference type="Proteomes" id="UP000094112">
    <property type="component" value="Unassembled WGS sequence"/>
</dbReference>
<dbReference type="OrthoDB" id="10690838at2759"/>
<protein>
    <submittedName>
        <fullName evidence="3">Uncharacterized protein</fullName>
    </submittedName>
</protein>
<evidence type="ECO:0000256" key="1">
    <source>
        <dbReference type="SAM" id="Coils"/>
    </source>
</evidence>
<sequence length="1105" mass="127164">MSDIGWPKGQESLASESSSSSSNRTPQTPPSATASAATIISDEELNSGQLADKGTGITSSIVVDPPEDNELSSEQSLPLSPPAHILKRLTPLKRVRNSNTSPSSSSAVFPDSNTGSPPRRKTKTHKPRTLSATEVVNKVTRLQISESLKREEKKEALKQKLEKALKNREEVNKKKSENAKKFIENSRIWNSFLETHDDFKLQNSDEELEVDAGEPANVNNEFSGTPAAGLTSFLIRIDDVLKIQKSIRAHFFKSQVNTKPPLLNVLQSSDVLKKLNETSFDDVRGLILEESSKSLIRNFLHSIGAPLITPLENSTLVSETIFLLAICLLHVKVNCSKSNEFDSLFRAKLGEDAKKHYEGYRHPTFMRLHYDDDEFSNFLIEKLTNCSERLLKFFKILIDQRKVVDFKYYDMDRFNFLKAWRQYLELFLILSDDRDTKLLHLLFKANDVLVSSLAIQEHINENEYIGFDNHELQRVVGCLTETLLDQKKEIVASVKYLSKVQPRWGISFSYKGHRWLTRGFTLEQKRSQLYETYIFWTSSSGTALNIIPPALPGITTNEWRRYLLLGVYRNLDNWVKNLTKYRTLVAPRTLRSGFRRSSYPFAAQISSSRHTNVCYRPSIEHVNFALKIEDDFNILFEKIIICREIKEDFKPVASLIVTKSLKFLRDLSCLLTDHHQLELFYESLAQILDSVRKFIPCELENEIPFETISNEIYDDYGKFEVFIYSFCVVLKTLGAEKYTAYSKFGISKDSLNKFEVLAKSCELKVDIEKVGNGEQFDVILLAWRGLMIEMTSIWIHHFKTSRIALHRKTYGFIDRFYFSKYILHPEFDLDVLRRNWKFEVRNTCISQFIEVESPLNHSVTCLRADKNKMTCEFIMAKMFDLIKNGSEKLRLPLTFDVCHPFIIEQVNNYKLILQVIFIQFAVDYFLGHTPLVLTGEENLNNGIDYDTMNKSIIKPNIPKLGRSIFKYFKDEDVIINPNFMLDDCDIQNILEIIKTHIEDKIANDPRTRDLYSHSGNSSDGYDKLARNNSTESSLAGVLKKIKYYPFLAKQCNTGFYLGVSQRWKAEGFKGMDGYVEGVEKEFHAMAFEMRKIIRVSCCVFGDLIY</sequence>
<evidence type="ECO:0000313" key="3">
    <source>
        <dbReference type="EMBL" id="ODQ60714.1"/>
    </source>
</evidence>
<dbReference type="GeneID" id="30200395"/>
<feature type="coiled-coil region" evidence="1">
    <location>
        <begin position="147"/>
        <end position="181"/>
    </location>
</feature>